<evidence type="ECO:0000313" key="1">
    <source>
        <dbReference type="EMBL" id="VDN11671.1"/>
    </source>
</evidence>
<proteinExistence type="predicted"/>
<dbReference type="Proteomes" id="UP000281553">
    <property type="component" value="Unassembled WGS sequence"/>
</dbReference>
<dbReference type="OrthoDB" id="6299642at2759"/>
<reference evidence="1 2" key="1">
    <citation type="submission" date="2018-11" db="EMBL/GenBank/DDBJ databases">
        <authorList>
            <consortium name="Pathogen Informatics"/>
        </authorList>
    </citation>
    <scope>NUCLEOTIDE SEQUENCE [LARGE SCALE GENOMIC DNA]</scope>
</reference>
<organism evidence="1 2">
    <name type="scientific">Dibothriocephalus latus</name>
    <name type="common">Fish tapeworm</name>
    <name type="synonym">Diphyllobothrium latum</name>
    <dbReference type="NCBI Taxonomy" id="60516"/>
    <lineage>
        <taxon>Eukaryota</taxon>
        <taxon>Metazoa</taxon>
        <taxon>Spiralia</taxon>
        <taxon>Lophotrochozoa</taxon>
        <taxon>Platyhelminthes</taxon>
        <taxon>Cestoda</taxon>
        <taxon>Eucestoda</taxon>
        <taxon>Diphyllobothriidea</taxon>
        <taxon>Diphyllobothriidae</taxon>
        <taxon>Dibothriocephalus</taxon>
    </lineage>
</organism>
<dbReference type="AlphaFoldDB" id="A0A3P7LZX7"/>
<name>A0A3P7LZX7_DIBLA</name>
<accession>A0A3P7LZX7</accession>
<keyword evidence="2" id="KW-1185">Reference proteome</keyword>
<protein>
    <submittedName>
        <fullName evidence="1">Uncharacterized protein</fullName>
    </submittedName>
</protein>
<sequence>MDGVERSGKVDKADGRWLLVALSEFKDPSQCEYLIHTFTPSVASGLVGLRPVVAHRLEPLEENNSEMLRGNADEAYTAIFLTFCLIFLLMDRHKDA</sequence>
<evidence type="ECO:0000313" key="2">
    <source>
        <dbReference type="Proteomes" id="UP000281553"/>
    </source>
</evidence>
<dbReference type="EMBL" id="UYRU01051991">
    <property type="protein sequence ID" value="VDN11671.1"/>
    <property type="molecule type" value="Genomic_DNA"/>
</dbReference>
<gene>
    <name evidence="1" type="ORF">DILT_LOCUS7502</name>
</gene>